<dbReference type="Proteomes" id="UP000295192">
    <property type="component" value="Unassembled WGS sequence"/>
</dbReference>
<organism evidence="2 3">
    <name type="scientific">Drosophila navojoa</name>
    <name type="common">Fruit fly</name>
    <dbReference type="NCBI Taxonomy" id="7232"/>
    <lineage>
        <taxon>Eukaryota</taxon>
        <taxon>Metazoa</taxon>
        <taxon>Ecdysozoa</taxon>
        <taxon>Arthropoda</taxon>
        <taxon>Hexapoda</taxon>
        <taxon>Insecta</taxon>
        <taxon>Pterygota</taxon>
        <taxon>Neoptera</taxon>
        <taxon>Endopterygota</taxon>
        <taxon>Diptera</taxon>
        <taxon>Brachycera</taxon>
        <taxon>Muscomorpha</taxon>
        <taxon>Ephydroidea</taxon>
        <taxon>Drosophilidae</taxon>
        <taxon>Drosophila</taxon>
    </lineage>
</organism>
<dbReference type="PROSITE" id="PS51257">
    <property type="entry name" value="PROKAR_LIPOPROTEIN"/>
    <property type="match status" value="1"/>
</dbReference>
<sequence length="114" mass="12260">MPNNSKNEKDTTLCCGSSIFSCLSPSLGLGLSLILDQGRGSALVNPFANVNGTLMDVPPEPEPQPQPQPQPEPLQVESLELMPQPQPQPQPQPGDGDSWQLHAVKSCTNFMLLL</sequence>
<gene>
    <name evidence="2" type="ORF">AWZ03_004920</name>
</gene>
<reference evidence="2 3" key="1">
    <citation type="journal article" date="2019" name="J. Hered.">
        <title>An Improved Genome Assembly for Drosophila navojoa, the Basal Species in the mojavensis Cluster.</title>
        <authorList>
            <person name="Vanderlinde T."/>
            <person name="Dupim E.G."/>
            <person name="Nazario-Yepiz N.O."/>
            <person name="Carvalho A.B."/>
        </authorList>
    </citation>
    <scope>NUCLEOTIDE SEQUENCE [LARGE SCALE GENOMIC DNA]</scope>
    <source>
        <strain evidence="2">Navoj_Jal97</strain>
        <tissue evidence="2">Whole organism</tissue>
    </source>
</reference>
<comment type="caution">
    <text evidence="2">The sequence shown here is derived from an EMBL/GenBank/DDBJ whole genome shotgun (WGS) entry which is preliminary data.</text>
</comment>
<evidence type="ECO:0000313" key="2">
    <source>
        <dbReference type="EMBL" id="TDG48591.1"/>
    </source>
</evidence>
<accession>A0A484BLH4</accession>
<proteinExistence type="predicted"/>
<name>A0A484BLH4_DRONA</name>
<feature type="compositionally biased region" description="Pro residues" evidence="1">
    <location>
        <begin position="58"/>
        <end position="72"/>
    </location>
</feature>
<dbReference type="EMBL" id="LSRL02000031">
    <property type="protein sequence ID" value="TDG48591.1"/>
    <property type="molecule type" value="Genomic_DNA"/>
</dbReference>
<keyword evidence="3" id="KW-1185">Reference proteome</keyword>
<feature type="region of interest" description="Disordered" evidence="1">
    <location>
        <begin position="53"/>
        <end position="100"/>
    </location>
</feature>
<protein>
    <submittedName>
        <fullName evidence="2">Uncharacterized protein</fullName>
    </submittedName>
</protein>
<evidence type="ECO:0000313" key="3">
    <source>
        <dbReference type="Proteomes" id="UP000295192"/>
    </source>
</evidence>
<evidence type="ECO:0000256" key="1">
    <source>
        <dbReference type="SAM" id="MobiDB-lite"/>
    </source>
</evidence>
<dbReference type="AlphaFoldDB" id="A0A484BLH4"/>